<evidence type="ECO:0000313" key="2">
    <source>
        <dbReference type="Proteomes" id="UP000629468"/>
    </source>
</evidence>
<reference evidence="1 2" key="1">
    <citation type="journal article" name="Sci. Rep.">
        <title>Telomere-to-telomere assembled and centromere annotated genomes of the two main subspecies of the button mushroom Agaricus bisporus reveal especially polymorphic chromosome ends.</title>
        <authorList>
            <person name="Sonnenberg A.S.M."/>
            <person name="Sedaghat-Telgerd N."/>
            <person name="Lavrijssen B."/>
            <person name="Ohm R.A."/>
            <person name="Hendrickx P.M."/>
            <person name="Scholtmeijer K."/>
            <person name="Baars J.J.P."/>
            <person name="van Peer A."/>
        </authorList>
    </citation>
    <scope>NUCLEOTIDE SEQUENCE [LARGE SCALE GENOMIC DNA]</scope>
    <source>
        <strain evidence="1 2">H119_p4</strain>
    </source>
</reference>
<protein>
    <submittedName>
        <fullName evidence="1">Uncharacterized protein</fullName>
    </submittedName>
</protein>
<dbReference type="Proteomes" id="UP000629468">
    <property type="component" value="Unassembled WGS sequence"/>
</dbReference>
<name>A0A8H7EWE5_AGABI</name>
<sequence length="132" mass="14251">MASAVLPLLNSVPILTGADNYDSWKRNMRNILTLLQADGSSCSALDMCEDTATTTNDPAEVAKRAQVQKIAIAAINTRIAEGLISISYTSVRDLWVALENTYGTAGPAAIYSMYQQCYDLRANTQVATKAKT</sequence>
<accession>A0A8H7EWE5</accession>
<proteinExistence type="predicted"/>
<evidence type="ECO:0000313" key="1">
    <source>
        <dbReference type="EMBL" id="KAF7761198.1"/>
    </source>
</evidence>
<dbReference type="AlphaFoldDB" id="A0A8H7EWE5"/>
<comment type="caution">
    <text evidence="1">The sequence shown here is derived from an EMBL/GenBank/DDBJ whole genome shotgun (WGS) entry which is preliminary data.</text>
</comment>
<gene>
    <name evidence="1" type="ORF">Agabi119p4_10607</name>
</gene>
<dbReference type="EMBL" id="JABXXO010000014">
    <property type="protein sequence ID" value="KAF7761198.1"/>
    <property type="molecule type" value="Genomic_DNA"/>
</dbReference>
<organism evidence="1 2">
    <name type="scientific">Agaricus bisporus var. burnettii</name>
    <dbReference type="NCBI Taxonomy" id="192524"/>
    <lineage>
        <taxon>Eukaryota</taxon>
        <taxon>Fungi</taxon>
        <taxon>Dikarya</taxon>
        <taxon>Basidiomycota</taxon>
        <taxon>Agaricomycotina</taxon>
        <taxon>Agaricomycetes</taxon>
        <taxon>Agaricomycetidae</taxon>
        <taxon>Agaricales</taxon>
        <taxon>Agaricineae</taxon>
        <taxon>Agaricaceae</taxon>
        <taxon>Agaricus</taxon>
    </lineage>
</organism>